<organism evidence="1 2">
    <name type="scientific">Pseudomonas putida</name>
    <name type="common">Arthrobacter siderocapsulatus</name>
    <dbReference type="NCBI Taxonomy" id="303"/>
    <lineage>
        <taxon>Bacteria</taxon>
        <taxon>Pseudomonadati</taxon>
        <taxon>Pseudomonadota</taxon>
        <taxon>Gammaproteobacteria</taxon>
        <taxon>Pseudomonadales</taxon>
        <taxon>Pseudomonadaceae</taxon>
        <taxon>Pseudomonas</taxon>
    </lineage>
</organism>
<dbReference type="EMBL" id="JARJLO010000295">
    <property type="protein sequence ID" value="MDF3872608.1"/>
    <property type="molecule type" value="Genomic_DNA"/>
</dbReference>
<comment type="caution">
    <text evidence="1">The sequence shown here is derived from an EMBL/GenBank/DDBJ whole genome shotgun (WGS) entry which is preliminary data.</text>
</comment>
<name>A0AAW6PRY9_PSEPU</name>
<reference evidence="1" key="1">
    <citation type="submission" date="2023-03" db="EMBL/GenBank/DDBJ databases">
        <title>Draft assemblies of triclosan tolerant bacteria isolated from returned activated sludge.</title>
        <authorList>
            <person name="Van Hamelsveld S."/>
        </authorList>
    </citation>
    <scope>NUCLEOTIDE SEQUENCE</scope>
    <source>
        <strain evidence="1">GW210012_S60</strain>
    </source>
</reference>
<dbReference type="Proteomes" id="UP001217741">
    <property type="component" value="Unassembled WGS sequence"/>
</dbReference>
<proteinExistence type="predicted"/>
<accession>A0AAW6PRY9</accession>
<gene>
    <name evidence="1" type="ORF">P3W50_19345</name>
</gene>
<protein>
    <submittedName>
        <fullName evidence="1">Uncharacterized protein</fullName>
    </submittedName>
</protein>
<evidence type="ECO:0000313" key="1">
    <source>
        <dbReference type="EMBL" id="MDF3872608.1"/>
    </source>
</evidence>
<dbReference type="RefSeq" id="WP_028697008.1">
    <property type="nucleotide sequence ID" value="NZ_BQII01000094.1"/>
</dbReference>
<sequence>MTDRPSRGDVAKAGVLALERLLAQVITKPSDFVEDAELRSALNSQAGLASLERVVSAGGEPATNTFPTSLNTLKKYSDECLTGGFNRLNALRMKAIEAFEREERKKAKSNKRTKSGLSLKVQDVESELEMLRQTNYLLLRALQEALGQFRDIRDAKDLKILEKWSSDAIASLLSITSLCIPPFNLTETRLPKVSSNTVADINDYRKKE</sequence>
<evidence type="ECO:0000313" key="2">
    <source>
        <dbReference type="Proteomes" id="UP001217741"/>
    </source>
</evidence>
<dbReference type="AlphaFoldDB" id="A0AAW6PRY9"/>